<evidence type="ECO:0000313" key="3">
    <source>
        <dbReference type="Proteomes" id="UP000053424"/>
    </source>
</evidence>
<gene>
    <name evidence="2" type="ORF">M413DRAFT_80614</name>
</gene>
<dbReference type="AlphaFoldDB" id="A0A0C3CIH1"/>
<organism evidence="2 3">
    <name type="scientific">Hebeloma cylindrosporum</name>
    <dbReference type="NCBI Taxonomy" id="76867"/>
    <lineage>
        <taxon>Eukaryota</taxon>
        <taxon>Fungi</taxon>
        <taxon>Dikarya</taxon>
        <taxon>Basidiomycota</taxon>
        <taxon>Agaricomycotina</taxon>
        <taxon>Agaricomycetes</taxon>
        <taxon>Agaricomycetidae</taxon>
        <taxon>Agaricales</taxon>
        <taxon>Agaricineae</taxon>
        <taxon>Hymenogastraceae</taxon>
        <taxon>Hebeloma</taxon>
    </lineage>
</organism>
<feature type="region of interest" description="Disordered" evidence="1">
    <location>
        <begin position="430"/>
        <end position="449"/>
    </location>
</feature>
<feature type="compositionally biased region" description="Low complexity" evidence="1">
    <location>
        <begin position="151"/>
        <end position="164"/>
    </location>
</feature>
<evidence type="ECO:0000256" key="1">
    <source>
        <dbReference type="SAM" id="MobiDB-lite"/>
    </source>
</evidence>
<feature type="region of interest" description="Disordered" evidence="1">
    <location>
        <begin position="176"/>
        <end position="208"/>
    </location>
</feature>
<dbReference type="Proteomes" id="UP000053424">
    <property type="component" value="Unassembled WGS sequence"/>
</dbReference>
<feature type="region of interest" description="Disordered" evidence="1">
    <location>
        <begin position="273"/>
        <end position="357"/>
    </location>
</feature>
<reference evidence="3" key="2">
    <citation type="submission" date="2015-01" db="EMBL/GenBank/DDBJ databases">
        <title>Evolutionary Origins and Diversification of the Mycorrhizal Mutualists.</title>
        <authorList>
            <consortium name="DOE Joint Genome Institute"/>
            <consortium name="Mycorrhizal Genomics Consortium"/>
            <person name="Kohler A."/>
            <person name="Kuo A."/>
            <person name="Nagy L.G."/>
            <person name="Floudas D."/>
            <person name="Copeland A."/>
            <person name="Barry K.W."/>
            <person name="Cichocki N."/>
            <person name="Veneault-Fourrey C."/>
            <person name="LaButti K."/>
            <person name="Lindquist E.A."/>
            <person name="Lipzen A."/>
            <person name="Lundell T."/>
            <person name="Morin E."/>
            <person name="Murat C."/>
            <person name="Riley R."/>
            <person name="Ohm R."/>
            <person name="Sun H."/>
            <person name="Tunlid A."/>
            <person name="Henrissat B."/>
            <person name="Grigoriev I.V."/>
            <person name="Hibbett D.S."/>
            <person name="Martin F."/>
        </authorList>
    </citation>
    <scope>NUCLEOTIDE SEQUENCE [LARGE SCALE GENOMIC DNA]</scope>
    <source>
        <strain evidence="3">h7</strain>
    </source>
</reference>
<keyword evidence="3" id="KW-1185">Reference proteome</keyword>
<feature type="region of interest" description="Disordered" evidence="1">
    <location>
        <begin position="15"/>
        <end position="35"/>
    </location>
</feature>
<feature type="region of interest" description="Disordered" evidence="1">
    <location>
        <begin position="140"/>
        <end position="164"/>
    </location>
</feature>
<name>A0A0C3CIH1_HEBCY</name>
<reference evidence="2 3" key="1">
    <citation type="submission" date="2014-04" db="EMBL/GenBank/DDBJ databases">
        <authorList>
            <consortium name="DOE Joint Genome Institute"/>
            <person name="Kuo A."/>
            <person name="Gay G."/>
            <person name="Dore J."/>
            <person name="Kohler A."/>
            <person name="Nagy L.G."/>
            <person name="Floudas D."/>
            <person name="Copeland A."/>
            <person name="Barry K.W."/>
            <person name="Cichocki N."/>
            <person name="Veneault-Fourrey C."/>
            <person name="LaButti K."/>
            <person name="Lindquist E.A."/>
            <person name="Lipzen A."/>
            <person name="Lundell T."/>
            <person name="Morin E."/>
            <person name="Murat C."/>
            <person name="Sun H."/>
            <person name="Tunlid A."/>
            <person name="Henrissat B."/>
            <person name="Grigoriev I.V."/>
            <person name="Hibbett D.S."/>
            <person name="Martin F."/>
            <person name="Nordberg H.P."/>
            <person name="Cantor M.N."/>
            <person name="Hua S.X."/>
        </authorList>
    </citation>
    <scope>NUCLEOTIDE SEQUENCE [LARGE SCALE GENOMIC DNA]</scope>
    <source>
        <strain evidence="3">h7</strain>
    </source>
</reference>
<dbReference type="EMBL" id="KN831768">
    <property type="protein sequence ID" value="KIM48530.1"/>
    <property type="molecule type" value="Genomic_DNA"/>
</dbReference>
<accession>A0A0C3CIH1</accession>
<proteinExistence type="predicted"/>
<sequence>MPQHLRCLSDSFAGKAVVDPPTSRFGPDRSPPTKRVRRLLHDPTRVQPMERVFSEYDWRTDKFAPTLRSVVPEAPSSASLPRRSKSAISHTRNFAESDDTHVFDASISRVDPSALRRVPDAARLSQSLLASEEMQGIAGTAYTPSPFYPTSPISRQESSSSSHWSPLQQFIASCETHEDEVMSSRNPKRRRDVMRTRAPGGSTQRRVPYGLDSSLASERTIVAGRSRANTWDSDITALDVSSLGKKGGKSAAELSPPLDIPIYPCAPSTDFIDDAGIDDVESGIGGPEDVAEMSDAARSASATQHALPHPPDLWTLWESEERNPASSSAGPSRTKRRQQRAALSPHSDPFTRQRTSEIEEIQRYPGFGFDAVPTMLDSEEDDYEVPMPDSSQKKTPSPIATFASAVRLRYVSLCLRIQLDAFRMEKKVKRKLKDPWMKSPPPPAGRARS</sequence>
<dbReference type="HOGENOM" id="CLU_609812_0_0_1"/>
<protein>
    <submittedName>
        <fullName evidence="2">Uncharacterized protein</fullName>
    </submittedName>
</protein>
<evidence type="ECO:0000313" key="2">
    <source>
        <dbReference type="EMBL" id="KIM48530.1"/>
    </source>
</evidence>
<feature type="compositionally biased region" description="Pro residues" evidence="1">
    <location>
        <begin position="438"/>
        <end position="449"/>
    </location>
</feature>